<dbReference type="GO" id="GO:0006171">
    <property type="term" value="P:cAMP biosynthetic process"/>
    <property type="evidence" value="ECO:0007669"/>
    <property type="project" value="TreeGrafter"/>
</dbReference>
<evidence type="ECO:0000259" key="1">
    <source>
        <dbReference type="PROSITE" id="PS50125"/>
    </source>
</evidence>
<name>A0A2T6CG80_9RHOB</name>
<dbReference type="PANTHER" id="PTHR43081">
    <property type="entry name" value="ADENYLATE CYCLASE, TERMINAL-DIFFERENTIATION SPECIFIC-RELATED"/>
    <property type="match status" value="1"/>
</dbReference>
<dbReference type="OrthoDB" id="9789782at2"/>
<dbReference type="GO" id="GO:0035556">
    <property type="term" value="P:intracellular signal transduction"/>
    <property type="evidence" value="ECO:0007669"/>
    <property type="project" value="InterPro"/>
</dbReference>
<reference evidence="2 3" key="1">
    <citation type="submission" date="2018-04" db="EMBL/GenBank/DDBJ databases">
        <title>Genomic Encyclopedia of Archaeal and Bacterial Type Strains, Phase II (KMG-II): from individual species to whole genera.</title>
        <authorList>
            <person name="Goeker M."/>
        </authorList>
    </citation>
    <scope>NUCLEOTIDE SEQUENCE [LARGE SCALE GENOMIC DNA]</scope>
    <source>
        <strain evidence="2 3">DSM 12244</strain>
    </source>
</reference>
<dbReference type="InterPro" id="IPR050697">
    <property type="entry name" value="Adenylyl/Guanylyl_Cyclase_3/4"/>
</dbReference>
<comment type="caution">
    <text evidence="2">The sequence shown here is derived from an EMBL/GenBank/DDBJ whole genome shotgun (WGS) entry which is preliminary data.</text>
</comment>
<feature type="domain" description="Guanylate cyclase" evidence="1">
    <location>
        <begin position="193"/>
        <end position="328"/>
    </location>
</feature>
<dbReference type="AlphaFoldDB" id="A0A2T6CG80"/>
<dbReference type="GO" id="GO:0004016">
    <property type="term" value="F:adenylate cyclase activity"/>
    <property type="evidence" value="ECO:0007669"/>
    <property type="project" value="UniProtKB-ARBA"/>
</dbReference>
<sequence>MNAEQFFNQKTILGLSFFNFENAITAAYFATKDLEIRRVNENFRVFFPELGDATDTSMLDVLERLGLPGKQIDLYRTGLEKDGSVLLPHVQVSVEGEDRVFSLLSTYTQNNDFSYLNGVQGQFVDRTAEWSLRREREDLLEQKIRDREIIEKKSQQLETLANRLAKYLSPQIYNSIFSETEDAAKTHARKNLTIFFSDIVQFTDLSDTMEPERLATVINSYLSEMTNIAIECGGTIDKFIGDAILVFFGDPETQGDAEDALQCVEMAVRMQERVEQLQSFWKKNGVANGLRVRMGIATGYCTVGNFGSDQRLDYTVLGSPVNLAARLQGLANPKRIVMDQNTVSLVEAHVKVEDKGEFIPRGFKRPVQYFELSEYVASKDRTSGRQLSHTGQRVEVNIIDSSDIRSAIEELREIQARFQTQLDDSSDR</sequence>
<dbReference type="Proteomes" id="UP000244092">
    <property type="component" value="Unassembled WGS sequence"/>
</dbReference>
<dbReference type="InterPro" id="IPR029787">
    <property type="entry name" value="Nucleotide_cyclase"/>
</dbReference>
<evidence type="ECO:0000313" key="3">
    <source>
        <dbReference type="Proteomes" id="UP000244092"/>
    </source>
</evidence>
<dbReference type="Pfam" id="PF00211">
    <property type="entry name" value="Guanylate_cyc"/>
    <property type="match status" value="1"/>
</dbReference>
<proteinExistence type="predicted"/>
<dbReference type="RefSeq" id="WP_025049881.1">
    <property type="nucleotide sequence ID" value="NZ_QBKU01000004.1"/>
</dbReference>
<dbReference type="CDD" id="cd07302">
    <property type="entry name" value="CHD"/>
    <property type="match status" value="1"/>
</dbReference>
<dbReference type="SMART" id="SM00044">
    <property type="entry name" value="CYCc"/>
    <property type="match status" value="1"/>
</dbReference>
<dbReference type="InterPro" id="IPR001054">
    <property type="entry name" value="A/G_cyclase"/>
</dbReference>
<evidence type="ECO:0000313" key="2">
    <source>
        <dbReference type="EMBL" id="PTX74517.1"/>
    </source>
</evidence>
<accession>A0A2T6CG80</accession>
<dbReference type="EMBL" id="QBKU01000004">
    <property type="protein sequence ID" value="PTX74517.1"/>
    <property type="molecule type" value="Genomic_DNA"/>
</dbReference>
<dbReference type="PROSITE" id="PS50125">
    <property type="entry name" value="GUANYLATE_CYCLASE_2"/>
    <property type="match status" value="1"/>
</dbReference>
<dbReference type="Gene3D" id="3.30.70.1230">
    <property type="entry name" value="Nucleotide cyclase"/>
    <property type="match status" value="1"/>
</dbReference>
<dbReference type="SUPFAM" id="SSF55073">
    <property type="entry name" value="Nucleotide cyclase"/>
    <property type="match status" value="1"/>
</dbReference>
<dbReference type="PANTHER" id="PTHR43081:SF18">
    <property type="entry name" value="BLL7624 PROTEIN"/>
    <property type="match status" value="1"/>
</dbReference>
<protein>
    <submittedName>
        <fullName evidence="2">Class 3 adenylate cyclase</fullName>
    </submittedName>
</protein>
<organism evidence="2 3">
    <name type="scientific">Sulfitobacter mediterraneus</name>
    <dbReference type="NCBI Taxonomy" id="83219"/>
    <lineage>
        <taxon>Bacteria</taxon>
        <taxon>Pseudomonadati</taxon>
        <taxon>Pseudomonadota</taxon>
        <taxon>Alphaproteobacteria</taxon>
        <taxon>Rhodobacterales</taxon>
        <taxon>Roseobacteraceae</taxon>
        <taxon>Sulfitobacter</taxon>
    </lineage>
</organism>
<gene>
    <name evidence="2" type="ORF">C8N31_104400</name>
</gene>